<accession>A0AAN8RIK4</accession>
<feature type="compositionally biased region" description="Basic and acidic residues" evidence="1">
    <location>
        <begin position="317"/>
        <end position="344"/>
    </location>
</feature>
<organism evidence="3 4">
    <name type="scientific">Orbilia javanica</name>
    <dbReference type="NCBI Taxonomy" id="47235"/>
    <lineage>
        <taxon>Eukaryota</taxon>
        <taxon>Fungi</taxon>
        <taxon>Dikarya</taxon>
        <taxon>Ascomycota</taxon>
        <taxon>Pezizomycotina</taxon>
        <taxon>Orbiliomycetes</taxon>
        <taxon>Orbiliales</taxon>
        <taxon>Orbiliaceae</taxon>
        <taxon>Orbilia</taxon>
    </lineage>
</organism>
<dbReference type="PANTHER" id="PTHR34618">
    <property type="entry name" value="SURFACE PROTEIN MAS1, PUTATIVE-RELATED"/>
    <property type="match status" value="1"/>
</dbReference>
<sequence length="350" mass="38761">MLFKLSPAVAFAVLATISELDVVSAHVRFLEAFGDYSLVRGMKLGHWDALAVKNHGAAQNPGQYDVITFSDPVVPACCSSWWHKQKRKRVWLEQGCGSSLKLIEDYYLATNSISPNGKIIMKPHKPPRGYNHAHFVNYNFFQGTIPAGAYLQTAAETLKCAQRKQLAQATPGGWIQITTWQVNADGAGPFRCRLDETGTGKEFGDWLATDMQPGPGAGKEKWKSVWPHGNNKRHTLRVRIPGNVKCKAKYGNVENLCMLRCENFATNGPFGGCVPFQVIYPEPEIVAAPDPITVTVTVGKVEPTPEVGDPGINVNDNTREDYFRKVKRSSHDTESESEKVKRDEDSEDSP</sequence>
<feature type="chain" id="PRO_5042943089" evidence="2">
    <location>
        <begin position="26"/>
        <end position="350"/>
    </location>
</feature>
<dbReference type="InterPro" id="IPR021476">
    <property type="entry name" value="Egh16-like"/>
</dbReference>
<evidence type="ECO:0000256" key="2">
    <source>
        <dbReference type="SAM" id="SignalP"/>
    </source>
</evidence>
<dbReference type="AlphaFoldDB" id="A0AAN8RIK4"/>
<comment type="caution">
    <text evidence="3">The sequence shown here is derived from an EMBL/GenBank/DDBJ whole genome shotgun (WGS) entry which is preliminary data.</text>
</comment>
<keyword evidence="2" id="KW-0732">Signal</keyword>
<feature type="signal peptide" evidence="2">
    <location>
        <begin position="1"/>
        <end position="25"/>
    </location>
</feature>
<feature type="region of interest" description="Disordered" evidence="1">
    <location>
        <begin position="305"/>
        <end position="350"/>
    </location>
</feature>
<keyword evidence="4" id="KW-1185">Reference proteome</keyword>
<name>A0AAN8RIK4_9PEZI</name>
<proteinExistence type="predicted"/>
<evidence type="ECO:0000313" key="4">
    <source>
        <dbReference type="Proteomes" id="UP001313282"/>
    </source>
</evidence>
<dbReference type="EMBL" id="JAVHNR010000004">
    <property type="protein sequence ID" value="KAK6345309.1"/>
    <property type="molecule type" value="Genomic_DNA"/>
</dbReference>
<evidence type="ECO:0000256" key="1">
    <source>
        <dbReference type="SAM" id="MobiDB-lite"/>
    </source>
</evidence>
<protein>
    <submittedName>
        <fullName evidence="3">Uncharacterized protein</fullName>
    </submittedName>
</protein>
<dbReference type="Pfam" id="PF11327">
    <property type="entry name" value="Egh16-like"/>
    <property type="match status" value="1"/>
</dbReference>
<dbReference type="Proteomes" id="UP001313282">
    <property type="component" value="Unassembled WGS sequence"/>
</dbReference>
<gene>
    <name evidence="3" type="ORF">TWF718_007228</name>
</gene>
<reference evidence="3 4" key="1">
    <citation type="submission" date="2019-10" db="EMBL/GenBank/DDBJ databases">
        <authorList>
            <person name="Palmer J.M."/>
        </authorList>
    </citation>
    <scope>NUCLEOTIDE SEQUENCE [LARGE SCALE GENOMIC DNA]</scope>
    <source>
        <strain evidence="3 4">TWF718</strain>
    </source>
</reference>
<dbReference type="PANTHER" id="PTHR34618:SF1">
    <property type="entry name" value="SECRETED PROTEIN"/>
    <property type="match status" value="1"/>
</dbReference>
<evidence type="ECO:0000313" key="3">
    <source>
        <dbReference type="EMBL" id="KAK6345309.1"/>
    </source>
</evidence>